<dbReference type="RefSeq" id="XP_033599491.1">
    <property type="nucleotide sequence ID" value="XM_033744211.1"/>
</dbReference>
<dbReference type="Pfam" id="PF22890">
    <property type="entry name" value="TPR_EMC2"/>
    <property type="match status" value="1"/>
</dbReference>
<comment type="subunit">
    <text evidence="4">Component of the ER membrane protein complex (EMC).</text>
</comment>
<evidence type="ECO:0000313" key="6">
    <source>
        <dbReference type="EMBL" id="KAF2757040.1"/>
    </source>
</evidence>
<dbReference type="GO" id="GO:0072546">
    <property type="term" value="C:EMC complex"/>
    <property type="evidence" value="ECO:0007669"/>
    <property type="project" value="UniProtKB-UniRule"/>
</dbReference>
<dbReference type="EMBL" id="ML996574">
    <property type="protein sequence ID" value="KAF2757040.1"/>
    <property type="molecule type" value="Genomic_DNA"/>
</dbReference>
<dbReference type="InterPro" id="IPR055217">
    <property type="entry name" value="TPR_EMC2"/>
</dbReference>
<gene>
    <name evidence="6" type="ORF">EJ05DRAFT_477266</name>
</gene>
<keyword evidence="7" id="KW-1185">Reference proteome</keyword>
<dbReference type="SUPFAM" id="SSF48452">
    <property type="entry name" value="TPR-like"/>
    <property type="match status" value="1"/>
</dbReference>
<name>A0A6A6W534_9PEZI</name>
<feature type="repeat" description="TPR" evidence="3">
    <location>
        <begin position="160"/>
        <end position="193"/>
    </location>
</feature>
<evidence type="ECO:0000256" key="3">
    <source>
        <dbReference type="PROSITE-ProRule" id="PRU00339"/>
    </source>
</evidence>
<evidence type="ECO:0000256" key="4">
    <source>
        <dbReference type="RuleBase" id="RU367091"/>
    </source>
</evidence>
<dbReference type="OrthoDB" id="124397at2759"/>
<comment type="function">
    <text evidence="4">Part of the endoplasmic reticulum membrane protein complex (EMC) that enables the energy-independent insertion into endoplasmic reticulum membranes of newly synthesized membrane proteins.</text>
</comment>
<keyword evidence="1" id="KW-0677">Repeat</keyword>
<dbReference type="AlphaFoldDB" id="A0A6A6W534"/>
<reference evidence="6" key="1">
    <citation type="journal article" date="2020" name="Stud. Mycol.">
        <title>101 Dothideomycetes genomes: a test case for predicting lifestyles and emergence of pathogens.</title>
        <authorList>
            <person name="Haridas S."/>
            <person name="Albert R."/>
            <person name="Binder M."/>
            <person name="Bloem J."/>
            <person name="Labutti K."/>
            <person name="Salamov A."/>
            <person name="Andreopoulos B."/>
            <person name="Baker S."/>
            <person name="Barry K."/>
            <person name="Bills G."/>
            <person name="Bluhm B."/>
            <person name="Cannon C."/>
            <person name="Castanera R."/>
            <person name="Culley D."/>
            <person name="Daum C."/>
            <person name="Ezra D."/>
            <person name="Gonzalez J."/>
            <person name="Henrissat B."/>
            <person name="Kuo A."/>
            <person name="Liang C."/>
            <person name="Lipzen A."/>
            <person name="Lutzoni F."/>
            <person name="Magnuson J."/>
            <person name="Mondo S."/>
            <person name="Nolan M."/>
            <person name="Ohm R."/>
            <person name="Pangilinan J."/>
            <person name="Park H.-J."/>
            <person name="Ramirez L."/>
            <person name="Alfaro M."/>
            <person name="Sun H."/>
            <person name="Tritt A."/>
            <person name="Yoshinaga Y."/>
            <person name="Zwiers L.-H."/>
            <person name="Turgeon B."/>
            <person name="Goodwin S."/>
            <person name="Spatafora J."/>
            <person name="Crous P."/>
            <person name="Grigoriev I."/>
        </authorList>
    </citation>
    <scope>NUCLEOTIDE SEQUENCE</scope>
    <source>
        <strain evidence="6">CBS 121739</strain>
    </source>
</reference>
<evidence type="ECO:0000259" key="5">
    <source>
        <dbReference type="Pfam" id="PF22890"/>
    </source>
</evidence>
<comment type="similarity">
    <text evidence="4">Belongs to the EMC2 family.</text>
</comment>
<dbReference type="PROSITE" id="PS50005">
    <property type="entry name" value="TPR"/>
    <property type="match status" value="1"/>
</dbReference>
<dbReference type="InterPro" id="IPR019734">
    <property type="entry name" value="TPR_rpt"/>
</dbReference>
<organism evidence="6 7">
    <name type="scientific">Pseudovirgaria hyperparasitica</name>
    <dbReference type="NCBI Taxonomy" id="470096"/>
    <lineage>
        <taxon>Eukaryota</taxon>
        <taxon>Fungi</taxon>
        <taxon>Dikarya</taxon>
        <taxon>Ascomycota</taxon>
        <taxon>Pezizomycotina</taxon>
        <taxon>Dothideomycetes</taxon>
        <taxon>Dothideomycetes incertae sedis</taxon>
        <taxon>Acrospermales</taxon>
        <taxon>Acrospermaceae</taxon>
        <taxon>Pseudovirgaria</taxon>
    </lineage>
</organism>
<evidence type="ECO:0000313" key="7">
    <source>
        <dbReference type="Proteomes" id="UP000799437"/>
    </source>
</evidence>
<accession>A0A6A6W534</accession>
<keyword evidence="4" id="KW-0256">Endoplasmic reticulum</keyword>
<dbReference type="GeneID" id="54485265"/>
<evidence type="ECO:0000256" key="2">
    <source>
        <dbReference type="ARBA" id="ARBA00022803"/>
    </source>
</evidence>
<dbReference type="Gene3D" id="1.25.40.10">
    <property type="entry name" value="Tetratricopeptide repeat domain"/>
    <property type="match status" value="1"/>
</dbReference>
<evidence type="ECO:0000256" key="1">
    <source>
        <dbReference type="ARBA" id="ARBA00022737"/>
    </source>
</evidence>
<protein>
    <recommendedName>
        <fullName evidence="4">ER membrane protein complex subunit 2</fullName>
    </recommendedName>
</protein>
<comment type="subcellular location">
    <subcellularLocation>
        <location evidence="4">Endoplasmic reticulum membrane</location>
        <topology evidence="4">Peripheral membrane protein</topology>
        <orientation evidence="4">Cytoplasmic side</orientation>
    </subcellularLocation>
</comment>
<dbReference type="FunFam" id="1.25.40.10:FF:001208">
    <property type="entry name" value="Tetratricopeptide repeat domain-containing protein"/>
    <property type="match status" value="1"/>
</dbReference>
<dbReference type="PANTHER" id="PTHR12760">
    <property type="entry name" value="TETRATRICOPEPTIDE REPEAT PROTEIN"/>
    <property type="match status" value="1"/>
</dbReference>
<keyword evidence="2 3" id="KW-0802">TPR repeat</keyword>
<dbReference type="Proteomes" id="UP000799437">
    <property type="component" value="Unassembled WGS sequence"/>
</dbReference>
<dbReference type="InterPro" id="IPR039856">
    <property type="entry name" value="EMC2-like"/>
</dbReference>
<keyword evidence="4" id="KW-0472">Membrane</keyword>
<proteinExistence type="inferred from homology"/>
<sequence>MAFPDLLHPPSHTSQSSALRLSQEAPRILAKAPTSSLPYPLSLLSSSETEETWTIYENLFLSCLRTGDNVSARKCIDHLTARFGAVNERIMALTGIYKEAAAADTAALVKVLDKYNEAIQADPTNMPVRKRKVATLKALNRPADAIASLVELLDLSPTDAEAWSELSDLYLAQSMFSQAIYSLEEVLLIFPNAWAMQARMGELLYLSYLSSPADPSTLSEALRRYCRSLELCDDYLRGYYGLKITCQKILENAPKTSSKAVAASEDLPPPSPAKVEKLHELATKKLAEIVRRASQQEPGWDGYDEAELIAARALLDRDAEVIVR</sequence>
<feature type="domain" description="EMC2 TPR-like" evidence="5">
    <location>
        <begin position="115"/>
        <end position="192"/>
    </location>
</feature>
<dbReference type="InterPro" id="IPR011990">
    <property type="entry name" value="TPR-like_helical_dom_sf"/>
</dbReference>